<comment type="caution">
    <text evidence="1">The sequence shown here is derived from an EMBL/GenBank/DDBJ whole genome shotgun (WGS) entry which is preliminary data.</text>
</comment>
<sequence length="69" mass="7909">MPYCRQYTNRSCEECLKNVTVSSSSETPNLSPCLKKFPSWKQDWSPAFVPDMLQIPPTYEGERAIPLVL</sequence>
<keyword evidence="2" id="KW-1185">Reference proteome</keyword>
<protein>
    <submittedName>
        <fullName evidence="1">Uncharacterized protein</fullName>
    </submittedName>
</protein>
<reference evidence="1 2" key="1">
    <citation type="journal article" date="2018" name="Proc. R. Soc. B">
        <title>A non-coding region near Follistatin controls head colour polymorphism in the Gouldian finch.</title>
        <authorList>
            <person name="Toomey M.B."/>
            <person name="Marques C.I."/>
            <person name="Andrade P."/>
            <person name="Araujo P.M."/>
            <person name="Sabatino S."/>
            <person name="Gazda M.A."/>
            <person name="Afonso S."/>
            <person name="Lopes R.J."/>
            <person name="Corbo J.C."/>
            <person name="Carneiro M."/>
        </authorList>
    </citation>
    <scope>NUCLEOTIDE SEQUENCE [LARGE SCALE GENOMIC DNA]</scope>
    <source>
        <strain evidence="1">Red01</strain>
        <tissue evidence="1">Muscle</tissue>
    </source>
</reference>
<organism evidence="1 2">
    <name type="scientific">Chloebia gouldiae</name>
    <name type="common">Gouldian finch</name>
    <name type="synonym">Erythrura gouldiae</name>
    <dbReference type="NCBI Taxonomy" id="44316"/>
    <lineage>
        <taxon>Eukaryota</taxon>
        <taxon>Metazoa</taxon>
        <taxon>Chordata</taxon>
        <taxon>Craniata</taxon>
        <taxon>Vertebrata</taxon>
        <taxon>Euteleostomi</taxon>
        <taxon>Archelosauria</taxon>
        <taxon>Archosauria</taxon>
        <taxon>Dinosauria</taxon>
        <taxon>Saurischia</taxon>
        <taxon>Theropoda</taxon>
        <taxon>Coelurosauria</taxon>
        <taxon>Aves</taxon>
        <taxon>Neognathae</taxon>
        <taxon>Neoaves</taxon>
        <taxon>Telluraves</taxon>
        <taxon>Australaves</taxon>
        <taxon>Passeriformes</taxon>
        <taxon>Passeroidea</taxon>
        <taxon>Passeridae</taxon>
        <taxon>Chloebia</taxon>
    </lineage>
</organism>
<gene>
    <name evidence="1" type="ORF">DV515_00015141</name>
</gene>
<dbReference type="EMBL" id="QUSF01000163">
    <property type="protein sequence ID" value="RLV88948.1"/>
    <property type="molecule type" value="Genomic_DNA"/>
</dbReference>
<proteinExistence type="predicted"/>
<evidence type="ECO:0000313" key="1">
    <source>
        <dbReference type="EMBL" id="RLV88948.1"/>
    </source>
</evidence>
<dbReference type="AlphaFoldDB" id="A0A3L8RW19"/>
<accession>A0A3L8RW19</accession>
<evidence type="ECO:0000313" key="2">
    <source>
        <dbReference type="Proteomes" id="UP000276834"/>
    </source>
</evidence>
<dbReference type="Proteomes" id="UP000276834">
    <property type="component" value="Unassembled WGS sequence"/>
</dbReference>
<dbReference type="OrthoDB" id="5829916at2759"/>
<name>A0A3L8RW19_CHLGU</name>
<dbReference type="STRING" id="44316.ENSEGOP00005021125"/>